<evidence type="ECO:0000313" key="4">
    <source>
        <dbReference type="EMBL" id="SET22024.1"/>
    </source>
</evidence>
<keyword evidence="2" id="KW-0732">Signal</keyword>
<keyword evidence="1" id="KW-0677">Repeat</keyword>
<evidence type="ECO:0000313" key="5">
    <source>
        <dbReference type="Proteomes" id="UP000199568"/>
    </source>
</evidence>
<dbReference type="RefSeq" id="WP_090442310.1">
    <property type="nucleotide sequence ID" value="NZ_FOHU01000006.1"/>
</dbReference>
<proteinExistence type="predicted"/>
<evidence type="ECO:0000259" key="3">
    <source>
        <dbReference type="PROSITE" id="PS51272"/>
    </source>
</evidence>
<feature type="chain" id="PRO_5038420430" evidence="2">
    <location>
        <begin position="27"/>
        <end position="623"/>
    </location>
</feature>
<reference evidence="4 5" key="1">
    <citation type="submission" date="2016-10" db="EMBL/GenBank/DDBJ databases">
        <authorList>
            <person name="de Groot N.N."/>
        </authorList>
    </citation>
    <scope>NUCLEOTIDE SEQUENCE [LARGE SCALE GENOMIC DNA]</scope>
    <source>
        <strain evidence="4 5">DSM 18979</strain>
    </source>
</reference>
<dbReference type="EMBL" id="FOHU01000006">
    <property type="protein sequence ID" value="SET22024.1"/>
    <property type="molecule type" value="Genomic_DNA"/>
</dbReference>
<sequence>MKSLRKMLVITISLLMFLTTVTASFANTSFADLPSSHWATRHITKMAEERIVSGMTENGQLVFKPESPVSRVQAVHMIFRTLRATNKLKSTENYVDKYRNVLASYNIPEWAYEATAYAWEYNILEGNDLANLMSGEQQVSASRQQVAVYLGKAIDPNPQRSSVSPLTFIDREMIHASAMPYVELLVKNNIFSGDNTNRFNPQNTITRAEMATICSKAYDVLKTADIVVEVPAPVPAPVEEEPNITKKGGTLEHVVIANRTILVRDEEDVMDLYEVPSSAEIIIDGTSRSINALAKGQRVNLTFENSNRLTKIEVNPKENKIEGFIDRIMLGDLYHRIVVGGRTYRVYDDTEIKIEDKTAAFRDLKEDDSVTIRYEGDRAIEVLVDYEYQSFTGILNSGVNFGRYPFRISVRTVGSEIRDLEIHDDVVVRRDNRSADLEDLVRGDIVNIEVRSSKVRRIEATGIDTKQEDKGTIKSITIENPIRLTITNNNDEEVTYIIDNAVSVYLDNERADIYDLRTNYEVELELQNDRVIEIEAKRRGHRNIISGEITRIHEGLNRMIVRPYDISSREETVTVYYNRHTKFVEDTGREIDIRYLDRDDEVIIHGNYENNEFVATRIIVLMD</sequence>
<protein>
    <submittedName>
        <fullName evidence="4">S-layer homology domain-containing protein</fullName>
    </submittedName>
</protein>
<accession>A0A1I0CQK0</accession>
<feature type="signal peptide" evidence="2">
    <location>
        <begin position="1"/>
        <end position="26"/>
    </location>
</feature>
<dbReference type="PROSITE" id="PS51272">
    <property type="entry name" value="SLH"/>
    <property type="match status" value="2"/>
</dbReference>
<dbReference type="AlphaFoldDB" id="A0A1I0CQK0"/>
<dbReference type="Proteomes" id="UP000199568">
    <property type="component" value="Unassembled WGS sequence"/>
</dbReference>
<dbReference type="OrthoDB" id="2065578at2"/>
<dbReference type="InterPro" id="IPR043724">
    <property type="entry name" value="DUF5666"/>
</dbReference>
<name>A0A1I0CQK0_9FIRM</name>
<feature type="domain" description="SLH" evidence="3">
    <location>
        <begin position="26"/>
        <end position="92"/>
    </location>
</feature>
<evidence type="ECO:0000256" key="1">
    <source>
        <dbReference type="ARBA" id="ARBA00022737"/>
    </source>
</evidence>
<dbReference type="Pfam" id="PF18914">
    <property type="entry name" value="DUF5666"/>
    <property type="match status" value="1"/>
</dbReference>
<dbReference type="STRING" id="426128.SAMN05660297_01718"/>
<feature type="domain" description="SLH" evidence="3">
    <location>
        <begin position="165"/>
        <end position="228"/>
    </location>
</feature>
<gene>
    <name evidence="4" type="ORF">SAMN05660297_01718</name>
</gene>
<dbReference type="Pfam" id="PF00395">
    <property type="entry name" value="SLH"/>
    <property type="match status" value="2"/>
</dbReference>
<dbReference type="InterPro" id="IPR001119">
    <property type="entry name" value="SLH_dom"/>
</dbReference>
<evidence type="ECO:0000256" key="2">
    <source>
        <dbReference type="SAM" id="SignalP"/>
    </source>
</evidence>
<organism evidence="4 5">
    <name type="scientific">Natronincola peptidivorans</name>
    <dbReference type="NCBI Taxonomy" id="426128"/>
    <lineage>
        <taxon>Bacteria</taxon>
        <taxon>Bacillati</taxon>
        <taxon>Bacillota</taxon>
        <taxon>Clostridia</taxon>
        <taxon>Peptostreptococcales</taxon>
        <taxon>Natronincolaceae</taxon>
        <taxon>Natronincola</taxon>
    </lineage>
</organism>
<keyword evidence="5" id="KW-1185">Reference proteome</keyword>